<dbReference type="Pfam" id="PF05175">
    <property type="entry name" value="MTS"/>
    <property type="match status" value="1"/>
</dbReference>
<dbReference type="InterPro" id="IPR002052">
    <property type="entry name" value="DNA_methylase_N6_adenine_CS"/>
</dbReference>
<dbReference type="Proteomes" id="UP000236725">
    <property type="component" value="Unassembled WGS sequence"/>
</dbReference>
<comment type="subcellular location">
    <subcellularLocation>
        <location evidence="6">Cytoplasm</location>
    </subcellularLocation>
</comment>
<dbReference type="HAMAP" id="MF_01872">
    <property type="entry name" value="tRNA_methyltr_YfiC"/>
    <property type="match status" value="1"/>
</dbReference>
<dbReference type="EC" id="2.1.1.223" evidence="6"/>
<keyword evidence="1 6" id="KW-0963">Cytoplasm</keyword>
<dbReference type="Gene3D" id="3.40.50.150">
    <property type="entry name" value="Vaccinia Virus protein VP39"/>
    <property type="match status" value="1"/>
</dbReference>
<dbReference type="GO" id="GO:0016430">
    <property type="term" value="F:tRNA (adenine-N6)-methyltransferase activity"/>
    <property type="evidence" value="ECO:0007669"/>
    <property type="project" value="UniProtKB-UniRule"/>
</dbReference>
<keyword evidence="3 6" id="KW-0808">Transferase</keyword>
<dbReference type="InterPro" id="IPR050210">
    <property type="entry name" value="tRNA_Adenine-N(6)_MTase"/>
</dbReference>
<proteinExistence type="inferred from homology"/>
<dbReference type="EMBL" id="FNVS01000013">
    <property type="protein sequence ID" value="SEG05013.1"/>
    <property type="molecule type" value="Genomic_DNA"/>
</dbReference>
<evidence type="ECO:0000256" key="4">
    <source>
        <dbReference type="ARBA" id="ARBA00022691"/>
    </source>
</evidence>
<comment type="catalytic activity">
    <reaction evidence="6">
        <text>adenosine(37) in tRNA1(Val) + S-adenosyl-L-methionine = N(6)-methyladenosine(37) in tRNA1(Val) + S-adenosyl-L-homocysteine + H(+)</text>
        <dbReference type="Rhea" id="RHEA:43160"/>
        <dbReference type="Rhea" id="RHEA-COMP:10369"/>
        <dbReference type="Rhea" id="RHEA-COMP:10370"/>
        <dbReference type="ChEBI" id="CHEBI:15378"/>
        <dbReference type="ChEBI" id="CHEBI:57856"/>
        <dbReference type="ChEBI" id="CHEBI:59789"/>
        <dbReference type="ChEBI" id="CHEBI:74411"/>
        <dbReference type="ChEBI" id="CHEBI:74449"/>
        <dbReference type="EC" id="2.1.1.223"/>
    </reaction>
</comment>
<dbReference type="GO" id="GO:0032259">
    <property type="term" value="P:methylation"/>
    <property type="evidence" value="ECO:0007669"/>
    <property type="project" value="UniProtKB-KW"/>
</dbReference>
<dbReference type="SUPFAM" id="SSF53335">
    <property type="entry name" value="S-adenosyl-L-methionine-dependent methyltransferases"/>
    <property type="match status" value="1"/>
</dbReference>
<dbReference type="GO" id="GO:0003676">
    <property type="term" value="F:nucleic acid binding"/>
    <property type="evidence" value="ECO:0007669"/>
    <property type="project" value="InterPro"/>
</dbReference>
<evidence type="ECO:0000313" key="8">
    <source>
        <dbReference type="EMBL" id="SEG05013.1"/>
    </source>
</evidence>
<evidence type="ECO:0000256" key="2">
    <source>
        <dbReference type="ARBA" id="ARBA00022603"/>
    </source>
</evidence>
<keyword evidence="5 6" id="KW-0819">tRNA processing</keyword>
<dbReference type="GO" id="GO:0005737">
    <property type="term" value="C:cytoplasm"/>
    <property type="evidence" value="ECO:0007669"/>
    <property type="project" value="UniProtKB-SubCell"/>
</dbReference>
<accession>A0A8G2F4U8</accession>
<keyword evidence="9" id="KW-1185">Reference proteome</keyword>
<feature type="domain" description="Methyltransferase small" evidence="7">
    <location>
        <begin position="34"/>
        <end position="119"/>
    </location>
</feature>
<dbReference type="PANTHER" id="PTHR47739:SF1">
    <property type="entry name" value="TRNA1(VAL) (ADENINE(37)-N6)-METHYLTRANSFERASE"/>
    <property type="match status" value="1"/>
</dbReference>
<dbReference type="AlphaFoldDB" id="A0A8G2F4U8"/>
<dbReference type="RefSeq" id="WP_103983799.1">
    <property type="nucleotide sequence ID" value="NZ_FNVS01000013.1"/>
</dbReference>
<evidence type="ECO:0000256" key="6">
    <source>
        <dbReference type="HAMAP-Rule" id="MF_01872"/>
    </source>
</evidence>
<evidence type="ECO:0000256" key="3">
    <source>
        <dbReference type="ARBA" id="ARBA00022679"/>
    </source>
</evidence>
<dbReference type="PANTHER" id="PTHR47739">
    <property type="entry name" value="TRNA1(VAL) (ADENINE(37)-N6)-METHYLTRANSFERASE"/>
    <property type="match status" value="1"/>
</dbReference>
<keyword evidence="4 6" id="KW-0949">S-adenosyl-L-methionine</keyword>
<evidence type="ECO:0000256" key="5">
    <source>
        <dbReference type="ARBA" id="ARBA00022694"/>
    </source>
</evidence>
<evidence type="ECO:0000313" key="9">
    <source>
        <dbReference type="Proteomes" id="UP000236725"/>
    </source>
</evidence>
<comment type="similarity">
    <text evidence="6">Belongs to the methyltransferase superfamily. tRNA (adenine-N(6)-)-methyltransferase family.</text>
</comment>
<gene>
    <name evidence="8" type="ORF">SAMN05444001_11351</name>
</gene>
<sequence length="235" mass="26575">MANPYFQFKKFTVWHDKCAMKVGTDGVLLGAWANTYLCKNILDVGTGTGLIALMLAQRSTAQADAIDIDADACLQAKENIQASIFAGQINIYHTSFEEYIKQTDKRYDLIVSNPPYFTDSLKCPDHKRTTARHTESLQLFDLITGCLQIVTSNGRIALILPFDKKEELMKIAEENKLFAIRITNVIPVPGAEPKRILIELSPAQSLKIENELTIEKARHQYTPEFKALTRDYYLK</sequence>
<dbReference type="InterPro" id="IPR007848">
    <property type="entry name" value="Small_mtfrase_dom"/>
</dbReference>
<dbReference type="PROSITE" id="PS00092">
    <property type="entry name" value="N6_MTASE"/>
    <property type="match status" value="1"/>
</dbReference>
<evidence type="ECO:0000259" key="7">
    <source>
        <dbReference type="Pfam" id="PF05175"/>
    </source>
</evidence>
<reference evidence="8 9" key="1">
    <citation type="submission" date="2016-10" db="EMBL/GenBank/DDBJ databases">
        <authorList>
            <person name="Varghese N."/>
            <person name="Submissions S."/>
        </authorList>
    </citation>
    <scope>NUCLEOTIDE SEQUENCE [LARGE SCALE GENOMIC DNA]</scope>
    <source>
        <strain evidence="8 9">DSM 29073</strain>
    </source>
</reference>
<dbReference type="CDD" id="cd02440">
    <property type="entry name" value="AdoMet_MTases"/>
    <property type="match status" value="1"/>
</dbReference>
<keyword evidence="2 6" id="KW-0489">Methyltransferase</keyword>
<dbReference type="PRINTS" id="PR00507">
    <property type="entry name" value="N12N6MTFRASE"/>
</dbReference>
<organism evidence="8 9">
    <name type="scientific">Parabacteroides chinchillae</name>
    <dbReference type="NCBI Taxonomy" id="871327"/>
    <lineage>
        <taxon>Bacteria</taxon>
        <taxon>Pseudomonadati</taxon>
        <taxon>Bacteroidota</taxon>
        <taxon>Bacteroidia</taxon>
        <taxon>Bacteroidales</taxon>
        <taxon>Tannerellaceae</taxon>
        <taxon>Parabacteroides</taxon>
    </lineage>
</organism>
<evidence type="ECO:0000256" key="1">
    <source>
        <dbReference type="ARBA" id="ARBA00022490"/>
    </source>
</evidence>
<dbReference type="InterPro" id="IPR029063">
    <property type="entry name" value="SAM-dependent_MTases_sf"/>
</dbReference>
<dbReference type="InterPro" id="IPR022882">
    <property type="entry name" value="tRNA_adenine-N6_MeTrfase"/>
</dbReference>
<name>A0A8G2F4U8_9BACT</name>
<dbReference type="GO" id="GO:0008033">
    <property type="term" value="P:tRNA processing"/>
    <property type="evidence" value="ECO:0007669"/>
    <property type="project" value="UniProtKB-UniRule"/>
</dbReference>
<protein>
    <recommendedName>
        <fullName evidence="6">tRNA1(Val) (adenine(37)-N6)-methyltransferase</fullName>
        <ecNumber evidence="6">2.1.1.223</ecNumber>
    </recommendedName>
    <alternativeName>
        <fullName evidence="6">tRNA m6A37 methyltransferase</fullName>
    </alternativeName>
</protein>
<comment type="caution">
    <text evidence="8">The sequence shown here is derived from an EMBL/GenBank/DDBJ whole genome shotgun (WGS) entry which is preliminary data.</text>
</comment>
<comment type="function">
    <text evidence="6">Specifically methylates the adenine in position 37 of tRNA(1)(Val) (anticodon cmo5UAC).</text>
</comment>